<dbReference type="GO" id="GO:0006633">
    <property type="term" value="P:fatty acid biosynthetic process"/>
    <property type="evidence" value="ECO:0007669"/>
    <property type="project" value="InterPro"/>
</dbReference>
<dbReference type="Pfam" id="PF17408">
    <property type="entry name" value="MCD_N"/>
    <property type="match status" value="1"/>
</dbReference>
<dbReference type="eggNOG" id="KOG3018">
    <property type="taxonomic scope" value="Eukaryota"/>
</dbReference>
<dbReference type="Pfam" id="PF05292">
    <property type="entry name" value="MCD"/>
    <property type="match status" value="1"/>
</dbReference>
<sequence>MRSCTTGSYHLLQRLAGGSSNQAPFNAAAAASLSVMHGSRKRLSSSGTWDLYRKYADSPEDLVELMRRIVSRGGRGRKQDNVPKEVVKVFCGRYSQLDQAGKEDLLLSMARDFTPSRESVEAAVDRYAASVSSPAEPPAEPPALAAGAGAADGVDEEGSSGRPQQPGVGGDSTESSGRLERGRHVRAYERLREELSPAYEALLKNVVAESDDGVRFVVDLRQDLLEVMRRERRRPGAGEGKAAGPDPLLSALDGSIRSLLQAWFSVGFLELRRITFEDSGGALLEKIARYEAVHPVGSLSELKARLGEGRRCFAFFHPCLPDEPLVFVHVALLPEVAGSMDDIVNRGGCGEEEEGSGCEEDEARSAVFYSISATQKGLQGVQLGNFLIKRVVAQLRAELPQLETFATLSPIPSFRSWLGKKAKHRVALGVDHSELSGEILLTAEEAVAILADVTANDNDGRPQDDVSNDKGGAAAALTALEADARREAEALAVLLSNDGVPGAAAESALTRLAARYLVRETVRGKIPDPVGNFHVSNGARVERLNWMGDLSSRGVKNSFGVMVNYVYDLSEIESNNRQYLSKGEVPASKDAHGLAWSLRRAGHGKGKAGQQPPSTTPPSPRAAL</sequence>
<feature type="compositionally biased region" description="Low complexity" evidence="1">
    <location>
        <begin position="142"/>
        <end position="152"/>
    </location>
</feature>
<dbReference type="InParanoid" id="D7FWQ7"/>
<dbReference type="Proteomes" id="UP000002630">
    <property type="component" value="Linkage Group LG11"/>
</dbReference>
<evidence type="ECO:0008006" key="6">
    <source>
        <dbReference type="Google" id="ProtNLM"/>
    </source>
</evidence>
<accession>D7FWQ7</accession>
<evidence type="ECO:0000259" key="3">
    <source>
        <dbReference type="Pfam" id="PF17408"/>
    </source>
</evidence>
<dbReference type="InterPro" id="IPR038917">
    <property type="entry name" value="Malonyl_CoA_deC"/>
</dbReference>
<dbReference type="InterPro" id="IPR035372">
    <property type="entry name" value="MCD_N"/>
</dbReference>
<dbReference type="InterPro" id="IPR007956">
    <property type="entry name" value="Malonyl_CoA_deC_C"/>
</dbReference>
<dbReference type="InterPro" id="IPR038351">
    <property type="entry name" value="MCD_N_sf"/>
</dbReference>
<evidence type="ECO:0000256" key="1">
    <source>
        <dbReference type="SAM" id="MobiDB-lite"/>
    </source>
</evidence>
<dbReference type="GO" id="GO:0050080">
    <property type="term" value="F:malonyl-CoA decarboxylase activity"/>
    <property type="evidence" value="ECO:0007669"/>
    <property type="project" value="InterPro"/>
</dbReference>
<dbReference type="AlphaFoldDB" id="D7FWQ7"/>
<dbReference type="Gene3D" id="3.40.630.150">
    <property type="entry name" value="Malonyl-CoA decarboxylase, catalytic domain"/>
    <property type="match status" value="1"/>
</dbReference>
<dbReference type="GO" id="GO:2001294">
    <property type="term" value="P:malonyl-CoA catabolic process"/>
    <property type="evidence" value="ECO:0007669"/>
    <property type="project" value="TreeGrafter"/>
</dbReference>
<dbReference type="OrthoDB" id="426718at2759"/>
<dbReference type="GO" id="GO:0005782">
    <property type="term" value="C:peroxisomal matrix"/>
    <property type="evidence" value="ECO:0007669"/>
    <property type="project" value="TreeGrafter"/>
</dbReference>
<dbReference type="GO" id="GO:0005759">
    <property type="term" value="C:mitochondrial matrix"/>
    <property type="evidence" value="ECO:0007669"/>
    <property type="project" value="TreeGrafter"/>
</dbReference>
<reference evidence="4 5" key="1">
    <citation type="journal article" date="2010" name="Nature">
        <title>The Ectocarpus genome and the independent evolution of multicellularity in brown algae.</title>
        <authorList>
            <person name="Cock J.M."/>
            <person name="Sterck L."/>
            <person name="Rouze P."/>
            <person name="Scornet D."/>
            <person name="Allen A.E."/>
            <person name="Amoutzias G."/>
            <person name="Anthouard V."/>
            <person name="Artiguenave F."/>
            <person name="Aury J.M."/>
            <person name="Badger J.H."/>
            <person name="Beszteri B."/>
            <person name="Billiau K."/>
            <person name="Bonnet E."/>
            <person name="Bothwell J.H."/>
            <person name="Bowler C."/>
            <person name="Boyen C."/>
            <person name="Brownlee C."/>
            <person name="Carrano C.J."/>
            <person name="Charrier B."/>
            <person name="Cho G.Y."/>
            <person name="Coelho S.M."/>
            <person name="Collen J."/>
            <person name="Corre E."/>
            <person name="Da Silva C."/>
            <person name="Delage L."/>
            <person name="Delaroque N."/>
            <person name="Dittami S.M."/>
            <person name="Doulbeau S."/>
            <person name="Elias M."/>
            <person name="Farnham G."/>
            <person name="Gachon C.M."/>
            <person name="Gschloessl B."/>
            <person name="Heesch S."/>
            <person name="Jabbari K."/>
            <person name="Jubin C."/>
            <person name="Kawai H."/>
            <person name="Kimura K."/>
            <person name="Kloareg B."/>
            <person name="Kupper F.C."/>
            <person name="Lang D."/>
            <person name="Le Bail A."/>
            <person name="Leblanc C."/>
            <person name="Lerouge P."/>
            <person name="Lohr M."/>
            <person name="Lopez P.J."/>
            <person name="Martens C."/>
            <person name="Maumus F."/>
            <person name="Michel G."/>
            <person name="Miranda-Saavedra D."/>
            <person name="Morales J."/>
            <person name="Moreau H."/>
            <person name="Motomura T."/>
            <person name="Nagasato C."/>
            <person name="Napoli C.A."/>
            <person name="Nelson D.R."/>
            <person name="Nyvall-Collen P."/>
            <person name="Peters A.F."/>
            <person name="Pommier C."/>
            <person name="Potin P."/>
            <person name="Poulain J."/>
            <person name="Quesneville H."/>
            <person name="Read B."/>
            <person name="Rensing S.A."/>
            <person name="Ritter A."/>
            <person name="Rousvoal S."/>
            <person name="Samanta M."/>
            <person name="Samson G."/>
            <person name="Schroeder D.C."/>
            <person name="Segurens B."/>
            <person name="Strittmatter M."/>
            <person name="Tonon T."/>
            <person name="Tregear J.W."/>
            <person name="Valentin K."/>
            <person name="von Dassow P."/>
            <person name="Yamagishi T."/>
            <person name="Van de Peer Y."/>
            <person name="Wincker P."/>
        </authorList>
    </citation>
    <scope>NUCLEOTIDE SEQUENCE [LARGE SCALE GENOMIC DNA]</scope>
    <source>
        <strain evidence="5">Ec32 / CCAP1310/4</strain>
    </source>
</reference>
<organism evidence="4 5">
    <name type="scientific">Ectocarpus siliculosus</name>
    <name type="common">Brown alga</name>
    <name type="synonym">Conferva siliculosa</name>
    <dbReference type="NCBI Taxonomy" id="2880"/>
    <lineage>
        <taxon>Eukaryota</taxon>
        <taxon>Sar</taxon>
        <taxon>Stramenopiles</taxon>
        <taxon>Ochrophyta</taxon>
        <taxon>PX clade</taxon>
        <taxon>Phaeophyceae</taxon>
        <taxon>Ectocarpales</taxon>
        <taxon>Ectocarpaceae</taxon>
        <taxon>Ectocarpus</taxon>
    </lineage>
</organism>
<evidence type="ECO:0000259" key="2">
    <source>
        <dbReference type="Pfam" id="PF05292"/>
    </source>
</evidence>
<name>D7FWQ7_ECTSI</name>
<evidence type="ECO:0000313" key="5">
    <source>
        <dbReference type="Proteomes" id="UP000002630"/>
    </source>
</evidence>
<feature type="domain" description="Malonyl-CoA decarboxylase C-terminal" evidence="2">
    <location>
        <begin position="267"/>
        <end position="568"/>
    </location>
</feature>
<dbReference type="OMA" id="ARTIMFS"/>
<feature type="compositionally biased region" description="Pro residues" evidence="1">
    <location>
        <begin position="614"/>
        <end position="624"/>
    </location>
</feature>
<keyword evidence="5" id="KW-1185">Reference proteome</keyword>
<dbReference type="InterPro" id="IPR042303">
    <property type="entry name" value="Malonyl_CoA_deC_C_sf"/>
</dbReference>
<proteinExistence type="predicted"/>
<feature type="region of interest" description="Disordered" evidence="1">
    <location>
        <begin position="584"/>
        <end position="624"/>
    </location>
</feature>
<protein>
    <recommendedName>
        <fullName evidence="6">Malonyl-CoA decarboxylase</fullName>
    </recommendedName>
</protein>
<dbReference type="STRING" id="2880.D7FWQ7"/>
<evidence type="ECO:0000313" key="4">
    <source>
        <dbReference type="EMBL" id="CBJ32145.1"/>
    </source>
</evidence>
<dbReference type="EMBL" id="FN648500">
    <property type="protein sequence ID" value="CBJ32145.1"/>
    <property type="molecule type" value="Genomic_DNA"/>
</dbReference>
<dbReference type="PANTHER" id="PTHR28641:SF1">
    <property type="entry name" value="MALONYL-COA DECARBOXYLASE, MITOCHONDRIAL"/>
    <property type="match status" value="1"/>
</dbReference>
<dbReference type="PANTHER" id="PTHR28641">
    <property type="match status" value="1"/>
</dbReference>
<dbReference type="GO" id="GO:0006085">
    <property type="term" value="P:acetyl-CoA biosynthetic process"/>
    <property type="evidence" value="ECO:0007669"/>
    <property type="project" value="TreeGrafter"/>
</dbReference>
<dbReference type="EMBL" id="FN649736">
    <property type="protein sequence ID" value="CBJ32145.1"/>
    <property type="molecule type" value="Genomic_DNA"/>
</dbReference>
<feature type="domain" description="Malonyl-CoA decarboxylase N-terminal" evidence="3">
    <location>
        <begin position="186"/>
        <end position="264"/>
    </location>
</feature>
<dbReference type="Gene3D" id="1.20.140.90">
    <property type="entry name" value="Malonyl-CoA decarboxylase, oligemerization domain"/>
    <property type="match status" value="1"/>
</dbReference>
<gene>
    <name evidence="4" type="ORF">Esi_0311_0006</name>
</gene>
<feature type="region of interest" description="Disordered" evidence="1">
    <location>
        <begin position="131"/>
        <end position="183"/>
    </location>
</feature>